<dbReference type="EMBL" id="JRNT01000004">
    <property type="protein sequence ID" value="KGF48384.1"/>
    <property type="molecule type" value="Genomic_DNA"/>
</dbReference>
<gene>
    <name evidence="3" type="ORF">HMPREF0872_00170</name>
</gene>
<feature type="coiled-coil region" evidence="1">
    <location>
        <begin position="7"/>
        <end position="111"/>
    </location>
</feature>
<dbReference type="Proteomes" id="UP000029628">
    <property type="component" value="Unassembled WGS sequence"/>
</dbReference>
<evidence type="ECO:0000313" key="3">
    <source>
        <dbReference type="EMBL" id="KGF48384.1"/>
    </source>
</evidence>
<keyword evidence="1" id="KW-0175">Coiled coil</keyword>
<evidence type="ECO:0000256" key="2">
    <source>
        <dbReference type="SAM" id="Phobius"/>
    </source>
</evidence>
<organism evidence="3 4">
    <name type="scientific">Veillonella montpellierensis DNF00314</name>
    <dbReference type="NCBI Taxonomy" id="1401067"/>
    <lineage>
        <taxon>Bacteria</taxon>
        <taxon>Bacillati</taxon>
        <taxon>Bacillota</taxon>
        <taxon>Negativicutes</taxon>
        <taxon>Veillonellales</taxon>
        <taxon>Veillonellaceae</taxon>
        <taxon>Veillonella</taxon>
    </lineage>
</organism>
<keyword evidence="2" id="KW-0472">Membrane</keyword>
<keyword evidence="2" id="KW-1133">Transmembrane helix</keyword>
<protein>
    <submittedName>
        <fullName evidence="3">Uncharacterized protein</fullName>
    </submittedName>
</protein>
<keyword evidence="2" id="KW-0812">Transmembrane</keyword>
<proteinExistence type="predicted"/>
<sequence length="126" mass="14617">MLTQAEYRTLNKNLLQLDKNNQELSNKIKMLENQSQIAWISTSEQTKQLELAKNTIDEQNKQLQAANQNLQKQQESLMITQNSLAKAEEYLNEQKKELERANRDRRTSKLLNILLGGTVIYLAVKN</sequence>
<dbReference type="AlphaFoldDB" id="A0A096CST9"/>
<evidence type="ECO:0000256" key="1">
    <source>
        <dbReference type="SAM" id="Coils"/>
    </source>
</evidence>
<keyword evidence="4" id="KW-1185">Reference proteome</keyword>
<comment type="caution">
    <text evidence="3">The sequence shown here is derived from an EMBL/GenBank/DDBJ whole genome shotgun (WGS) entry which is preliminary data.</text>
</comment>
<feature type="transmembrane region" description="Helical" evidence="2">
    <location>
        <begin position="107"/>
        <end position="124"/>
    </location>
</feature>
<evidence type="ECO:0000313" key="4">
    <source>
        <dbReference type="Proteomes" id="UP000029628"/>
    </source>
</evidence>
<name>A0A096CST9_9FIRM</name>
<reference evidence="3 4" key="1">
    <citation type="submission" date="2014-07" db="EMBL/GenBank/DDBJ databases">
        <authorList>
            <person name="McCorrison J."/>
            <person name="Sanka R."/>
            <person name="Torralba M."/>
            <person name="Gillis M."/>
            <person name="Haft D.H."/>
            <person name="Methe B."/>
            <person name="Sutton G."/>
            <person name="Nelson K.E."/>
        </authorList>
    </citation>
    <scope>NUCLEOTIDE SEQUENCE [LARGE SCALE GENOMIC DNA]</scope>
    <source>
        <strain evidence="3 4">DNF00314</strain>
    </source>
</reference>
<accession>A0A096CST9</accession>